<comment type="subcellular location">
    <subcellularLocation>
        <location evidence="2">Host nucleus</location>
    </subcellularLocation>
</comment>
<keyword evidence="12" id="KW-0347">Helicase</keyword>
<dbReference type="Gene3D" id="3.40.1310.20">
    <property type="match status" value="1"/>
</dbReference>
<organism evidence="17">
    <name type="scientific">Sewage associated circovirus</name>
    <dbReference type="NCBI Taxonomy" id="689405"/>
    <lineage>
        <taxon>Viruses</taxon>
        <taxon>Monodnaviria</taxon>
        <taxon>Shotokuvirae</taxon>
        <taxon>Cressdnaviricota</taxon>
        <taxon>Arfiviricetes</taxon>
        <taxon>Cirlivirales</taxon>
        <taxon>Circoviridae</taxon>
        <taxon>Circovirus</taxon>
    </lineage>
</organism>
<keyword evidence="5" id="KW-0548">Nucleotidyltransferase</keyword>
<feature type="domain" description="CRESS-DNA virus Rep endonuclease" evidence="16">
    <location>
        <begin position="1"/>
        <end position="56"/>
    </location>
</feature>
<keyword evidence="10" id="KW-0255">Endonuclease</keyword>
<dbReference type="GO" id="GO:0016779">
    <property type="term" value="F:nucleotidyltransferase activity"/>
    <property type="evidence" value="ECO:0007669"/>
    <property type="project" value="UniProtKB-KW"/>
</dbReference>
<keyword evidence="6" id="KW-0235">DNA replication</keyword>
<dbReference type="GO" id="GO:0003677">
    <property type="term" value="F:DNA binding"/>
    <property type="evidence" value="ECO:0007669"/>
    <property type="project" value="UniProtKB-KW"/>
</dbReference>
<reference evidence="17" key="1">
    <citation type="journal article" date="2009" name="J. Clin. Microbiol.">
        <title>Frequent detection of highly diverse variants of cardiovirus, cosavirus, bocavirus, and circovirus in sewage samples collected in the United States.</title>
        <authorList>
            <person name="Blinkova O."/>
            <person name="Rosario K."/>
            <person name="Li L."/>
            <person name="Kapoor A."/>
            <person name="Slikas B."/>
            <person name="Bernardin F."/>
            <person name="Breitbart M."/>
            <person name="Delwart E."/>
        </authorList>
    </citation>
    <scope>NUCLEOTIDE SEQUENCE</scope>
    <source>
        <strain evidence="17">ME-1</strain>
    </source>
</reference>
<keyword evidence="15" id="KW-0238">DNA-binding</keyword>
<keyword evidence="9" id="KW-0547">Nucleotide-binding</keyword>
<evidence type="ECO:0000259" key="16">
    <source>
        <dbReference type="PROSITE" id="PS52020"/>
    </source>
</evidence>
<evidence type="ECO:0000313" key="17">
    <source>
        <dbReference type="EMBL" id="ACY68118.1"/>
    </source>
</evidence>
<comment type="cofactor">
    <cofactor evidence="1">
        <name>Mg(2+)</name>
        <dbReference type="ChEBI" id="CHEBI:18420"/>
    </cofactor>
</comment>
<keyword evidence="14" id="KW-0190">Covalent protein-DNA linkage</keyword>
<keyword evidence="13" id="KW-0067">ATP-binding</keyword>
<proteinExistence type="predicted"/>
<keyword evidence="7" id="KW-0540">Nuclease</keyword>
<evidence type="ECO:0000256" key="4">
    <source>
        <dbReference type="ARBA" id="ARBA00022679"/>
    </source>
</evidence>
<evidence type="ECO:0000256" key="11">
    <source>
        <dbReference type="ARBA" id="ARBA00022801"/>
    </source>
</evidence>
<feature type="non-terminal residue" evidence="17">
    <location>
        <position position="153"/>
    </location>
</feature>
<dbReference type="GO" id="GO:0005524">
    <property type="term" value="F:ATP binding"/>
    <property type="evidence" value="ECO:0007669"/>
    <property type="project" value="UniProtKB-KW"/>
</dbReference>
<evidence type="ECO:0000256" key="7">
    <source>
        <dbReference type="ARBA" id="ARBA00022722"/>
    </source>
</evidence>
<evidence type="ECO:0000256" key="13">
    <source>
        <dbReference type="ARBA" id="ARBA00022840"/>
    </source>
</evidence>
<keyword evidence="11" id="KW-0378">Hydrolase</keyword>
<dbReference type="GO" id="GO:0042025">
    <property type="term" value="C:host cell nucleus"/>
    <property type="evidence" value="ECO:0007669"/>
    <property type="project" value="UniProtKB-SubCell"/>
</dbReference>
<sequence length="153" mass="17208">GMPHLQGFVQFKQRKRFSQVKAILPTGSHIEPAKGSPKQNLDYCSKSGDYVTIGTFPTGKHTSLHLVCEKLKSGTPLSEIARDDSETYVRHHRGLEKLAQVLGESTVRDYKTHCAVFIGPTGVGKSRLAAERCRSEPTYYKPRGKWWDGYEQQ</sequence>
<evidence type="ECO:0000256" key="10">
    <source>
        <dbReference type="ARBA" id="ARBA00022759"/>
    </source>
</evidence>
<evidence type="ECO:0000256" key="15">
    <source>
        <dbReference type="ARBA" id="ARBA00023125"/>
    </source>
</evidence>
<evidence type="ECO:0000256" key="6">
    <source>
        <dbReference type="ARBA" id="ARBA00022705"/>
    </source>
</evidence>
<evidence type="ECO:0000256" key="8">
    <source>
        <dbReference type="ARBA" id="ARBA00022723"/>
    </source>
</evidence>
<dbReference type="EMBL" id="GQ243679">
    <property type="protein sequence ID" value="ACY68118.1"/>
    <property type="molecule type" value="Genomic_DNA"/>
</dbReference>
<dbReference type="PROSITE" id="PS52020">
    <property type="entry name" value="CRESS_DNA_REP"/>
    <property type="match status" value="1"/>
</dbReference>
<evidence type="ECO:0000256" key="1">
    <source>
        <dbReference type="ARBA" id="ARBA00001946"/>
    </source>
</evidence>
<dbReference type="GO" id="GO:0004386">
    <property type="term" value="F:helicase activity"/>
    <property type="evidence" value="ECO:0007669"/>
    <property type="project" value="UniProtKB-KW"/>
</dbReference>
<dbReference type="GO" id="GO:0004519">
    <property type="term" value="F:endonuclease activity"/>
    <property type="evidence" value="ECO:0007669"/>
    <property type="project" value="UniProtKB-KW"/>
</dbReference>
<evidence type="ECO:0000256" key="5">
    <source>
        <dbReference type="ARBA" id="ARBA00022695"/>
    </source>
</evidence>
<evidence type="ECO:0000256" key="2">
    <source>
        <dbReference type="ARBA" id="ARBA00004147"/>
    </source>
</evidence>
<dbReference type="GO" id="GO:0006260">
    <property type="term" value="P:DNA replication"/>
    <property type="evidence" value="ECO:0007669"/>
    <property type="project" value="UniProtKB-KW"/>
</dbReference>
<feature type="non-terminal residue" evidence="17">
    <location>
        <position position="1"/>
    </location>
</feature>
<evidence type="ECO:0000256" key="14">
    <source>
        <dbReference type="ARBA" id="ARBA00023124"/>
    </source>
</evidence>
<dbReference type="InterPro" id="IPR049912">
    <property type="entry name" value="CRESS_DNA_REP"/>
</dbReference>
<dbReference type="GO" id="GO:0016787">
    <property type="term" value="F:hydrolase activity"/>
    <property type="evidence" value="ECO:0007669"/>
    <property type="project" value="UniProtKB-KW"/>
</dbReference>
<dbReference type="Pfam" id="PF02407">
    <property type="entry name" value="Viral_Rep"/>
    <property type="match status" value="1"/>
</dbReference>
<name>D1KJV2_9CIRC</name>
<evidence type="ECO:0000256" key="12">
    <source>
        <dbReference type="ARBA" id="ARBA00022806"/>
    </source>
</evidence>
<evidence type="ECO:0000256" key="3">
    <source>
        <dbReference type="ARBA" id="ARBA00022562"/>
    </source>
</evidence>
<dbReference type="GO" id="GO:0046872">
    <property type="term" value="F:metal ion binding"/>
    <property type="evidence" value="ECO:0007669"/>
    <property type="project" value="UniProtKB-KW"/>
</dbReference>
<gene>
    <name evidence="17" type="primary">rep</name>
</gene>
<evidence type="ECO:0000256" key="9">
    <source>
        <dbReference type="ARBA" id="ARBA00022741"/>
    </source>
</evidence>
<keyword evidence="4" id="KW-0808">Transferase</keyword>
<keyword evidence="8" id="KW-0479">Metal-binding</keyword>
<accession>D1KJV2</accession>
<keyword evidence="3" id="KW-1048">Host nucleus</keyword>
<protein>
    <submittedName>
        <fullName evidence="17">Rep</fullName>
    </submittedName>
</protein>